<gene>
    <name evidence="2" type="ORF">AVEN_93608_1</name>
</gene>
<organism evidence="2 3">
    <name type="scientific">Araneus ventricosus</name>
    <name type="common">Orbweaver spider</name>
    <name type="synonym">Epeira ventricosa</name>
    <dbReference type="NCBI Taxonomy" id="182803"/>
    <lineage>
        <taxon>Eukaryota</taxon>
        <taxon>Metazoa</taxon>
        <taxon>Ecdysozoa</taxon>
        <taxon>Arthropoda</taxon>
        <taxon>Chelicerata</taxon>
        <taxon>Arachnida</taxon>
        <taxon>Araneae</taxon>
        <taxon>Araneomorphae</taxon>
        <taxon>Entelegynae</taxon>
        <taxon>Araneoidea</taxon>
        <taxon>Araneidae</taxon>
        <taxon>Araneus</taxon>
    </lineage>
</organism>
<dbReference type="Proteomes" id="UP000499080">
    <property type="component" value="Unassembled WGS sequence"/>
</dbReference>
<protein>
    <submittedName>
        <fullName evidence="2">Uncharacterized protein</fullName>
    </submittedName>
</protein>
<accession>A0A4Y2T759</accession>
<keyword evidence="3" id="KW-1185">Reference proteome</keyword>
<sequence length="111" mass="12476">MSHRAVQNPQILSPRGLSQKKSKIVIRGGCVPSFLQDFSSFPAFAVYKAIMSYTQREFKKTSTDPVVLWCKGQSFTYNTTVLHFARTPESSGCVCVSLEMQKNSYNQTRAT</sequence>
<dbReference type="EMBL" id="BGPR01025979">
    <property type="protein sequence ID" value="GBN95326.1"/>
    <property type="molecule type" value="Genomic_DNA"/>
</dbReference>
<comment type="caution">
    <text evidence="2">The sequence shown here is derived from an EMBL/GenBank/DDBJ whole genome shotgun (WGS) entry which is preliminary data.</text>
</comment>
<feature type="compositionally biased region" description="Polar residues" evidence="1">
    <location>
        <begin position="1"/>
        <end position="11"/>
    </location>
</feature>
<dbReference type="AlphaFoldDB" id="A0A4Y2T759"/>
<proteinExistence type="predicted"/>
<reference evidence="2 3" key="1">
    <citation type="journal article" date="2019" name="Sci. Rep.">
        <title>Orb-weaving spider Araneus ventricosus genome elucidates the spidroin gene catalogue.</title>
        <authorList>
            <person name="Kono N."/>
            <person name="Nakamura H."/>
            <person name="Ohtoshi R."/>
            <person name="Moran D.A.P."/>
            <person name="Shinohara A."/>
            <person name="Yoshida Y."/>
            <person name="Fujiwara M."/>
            <person name="Mori M."/>
            <person name="Tomita M."/>
            <person name="Arakawa K."/>
        </authorList>
    </citation>
    <scope>NUCLEOTIDE SEQUENCE [LARGE SCALE GENOMIC DNA]</scope>
</reference>
<evidence type="ECO:0000256" key="1">
    <source>
        <dbReference type="SAM" id="MobiDB-lite"/>
    </source>
</evidence>
<feature type="region of interest" description="Disordered" evidence="1">
    <location>
        <begin position="1"/>
        <end position="21"/>
    </location>
</feature>
<evidence type="ECO:0000313" key="2">
    <source>
        <dbReference type="EMBL" id="GBN95326.1"/>
    </source>
</evidence>
<evidence type="ECO:0000313" key="3">
    <source>
        <dbReference type="Proteomes" id="UP000499080"/>
    </source>
</evidence>
<name>A0A4Y2T759_ARAVE</name>